<evidence type="ECO:0000313" key="9">
    <source>
        <dbReference type="Proteomes" id="UP000263014"/>
    </source>
</evidence>
<dbReference type="Proteomes" id="UP000095651">
    <property type="component" value="Unassembled WGS sequence"/>
</dbReference>
<name>A0A174KM32_9FIRM</name>
<organism evidence="2 6">
    <name type="scientific">Hungatella hathewayi</name>
    <dbReference type="NCBI Taxonomy" id="154046"/>
    <lineage>
        <taxon>Bacteria</taxon>
        <taxon>Bacillati</taxon>
        <taxon>Bacillota</taxon>
        <taxon>Clostridia</taxon>
        <taxon>Lachnospirales</taxon>
        <taxon>Lachnospiraceae</taxon>
        <taxon>Hungatella</taxon>
    </lineage>
</organism>
<reference evidence="7 8" key="2">
    <citation type="submission" date="2018-08" db="EMBL/GenBank/DDBJ databases">
        <title>A genome reference for cultivated species of the human gut microbiota.</title>
        <authorList>
            <person name="Zou Y."/>
            <person name="Xue W."/>
            <person name="Luo G."/>
        </authorList>
    </citation>
    <scope>NUCLEOTIDE SEQUENCE [LARGE SCALE GENOMIC DNA]</scope>
    <source>
        <strain evidence="3 7">AF19-13AC</strain>
        <strain evidence="5 8">TF05-11AC</strain>
        <strain evidence="4 9">TM09-12</strain>
    </source>
</reference>
<dbReference type="OrthoDB" id="9790495at2"/>
<dbReference type="EMBL" id="QTJW01000009">
    <property type="protein sequence ID" value="RGD69729.1"/>
    <property type="molecule type" value="Genomic_DNA"/>
</dbReference>
<dbReference type="Proteomes" id="UP000261257">
    <property type="component" value="Unassembled WGS sequence"/>
</dbReference>
<dbReference type="RefSeq" id="WP_002602667.1">
    <property type="nucleotide sequence ID" value="NZ_CABIXC010000018.1"/>
</dbReference>
<keyword evidence="2" id="KW-0830">Ubiquinone</keyword>
<dbReference type="EMBL" id="QSON01000010">
    <property type="protein sequence ID" value="RGJ00961.1"/>
    <property type="molecule type" value="Genomic_DNA"/>
</dbReference>
<feature type="transmembrane region" description="Helical" evidence="1">
    <location>
        <begin position="15"/>
        <end position="36"/>
    </location>
</feature>
<keyword evidence="1" id="KW-0472">Membrane</keyword>
<protein>
    <submittedName>
        <fullName evidence="2">Predicted NADH:ubiquinone oxidoreductase, subunit RnfG</fullName>
    </submittedName>
</protein>
<evidence type="ECO:0000256" key="1">
    <source>
        <dbReference type="SAM" id="Phobius"/>
    </source>
</evidence>
<keyword evidence="1" id="KW-1133">Transmembrane helix</keyword>
<evidence type="ECO:0000313" key="3">
    <source>
        <dbReference type="EMBL" id="RGD69729.1"/>
    </source>
</evidence>
<keyword evidence="1" id="KW-0812">Transmembrane</keyword>
<evidence type="ECO:0000313" key="5">
    <source>
        <dbReference type="EMBL" id="RGM04326.1"/>
    </source>
</evidence>
<evidence type="ECO:0000313" key="4">
    <source>
        <dbReference type="EMBL" id="RGJ00961.1"/>
    </source>
</evidence>
<gene>
    <name evidence="3" type="ORF">DWX31_14070</name>
    <name evidence="5" type="ORF">DXC39_13095</name>
    <name evidence="4" type="ORF">DXD79_20980</name>
    <name evidence="2" type="ORF">ERS852407_05076</name>
</gene>
<dbReference type="GeneID" id="86061019"/>
<evidence type="ECO:0000313" key="8">
    <source>
        <dbReference type="Proteomes" id="UP000261257"/>
    </source>
</evidence>
<proteinExistence type="predicted"/>
<dbReference type="AlphaFoldDB" id="A0A174KM32"/>
<dbReference type="EMBL" id="QSSQ01000010">
    <property type="protein sequence ID" value="RGM04326.1"/>
    <property type="molecule type" value="Genomic_DNA"/>
</dbReference>
<accession>A0A174KM32</accession>
<evidence type="ECO:0000313" key="2">
    <source>
        <dbReference type="EMBL" id="CUP13214.1"/>
    </source>
</evidence>
<reference evidence="2 6" key="1">
    <citation type="submission" date="2015-09" db="EMBL/GenBank/DDBJ databases">
        <authorList>
            <consortium name="Pathogen Informatics"/>
        </authorList>
    </citation>
    <scope>NUCLEOTIDE SEQUENCE [LARGE SCALE GENOMIC DNA]</scope>
    <source>
        <strain evidence="2 6">2789STDY5608850</strain>
    </source>
</reference>
<sequence>MSSKTKIVVLRMKEIIYTAIFVGLGILLITLFLIMFRPKKDTVPTSGEVATYVPGVYSSAITLNNQDVNVQVTVDADKITSVTLVPLSEAVTTMYPLMQPAMDTLSEQIVKNQSTKNISYSDETRYTSTVLLKAVDTALTKAEIAK</sequence>
<evidence type="ECO:0000313" key="7">
    <source>
        <dbReference type="Proteomes" id="UP000261023"/>
    </source>
</evidence>
<dbReference type="Proteomes" id="UP000263014">
    <property type="component" value="Unassembled WGS sequence"/>
</dbReference>
<dbReference type="EMBL" id="CYZE01000018">
    <property type="protein sequence ID" value="CUP13214.1"/>
    <property type="molecule type" value="Genomic_DNA"/>
</dbReference>
<dbReference type="Proteomes" id="UP000261023">
    <property type="component" value="Unassembled WGS sequence"/>
</dbReference>
<evidence type="ECO:0000313" key="6">
    <source>
        <dbReference type="Proteomes" id="UP000095651"/>
    </source>
</evidence>